<dbReference type="FunFam" id="3.40.50.10490:FF:000011">
    <property type="entry name" value="Arabinose 5-phosphate isomerase"/>
    <property type="match status" value="1"/>
</dbReference>
<keyword evidence="5" id="KW-0479">Metal-binding</keyword>
<dbReference type="PANTHER" id="PTHR42745:SF1">
    <property type="entry name" value="ARABINOSE 5-PHOSPHATE ISOMERASE KDSD"/>
    <property type="match status" value="1"/>
</dbReference>
<feature type="domain" description="CBS" evidence="8">
    <location>
        <begin position="268"/>
        <end position="320"/>
    </location>
</feature>
<dbReference type="PANTHER" id="PTHR42745">
    <property type="match status" value="1"/>
</dbReference>
<dbReference type="NCBIfam" id="TIGR00393">
    <property type="entry name" value="kpsF"/>
    <property type="match status" value="1"/>
</dbReference>
<evidence type="ECO:0000256" key="7">
    <source>
        <dbReference type="PROSITE-ProRule" id="PRU00703"/>
    </source>
</evidence>
<evidence type="ECO:0000256" key="6">
    <source>
        <dbReference type="PIRSR" id="PIRSR004692-3"/>
    </source>
</evidence>
<evidence type="ECO:0000313" key="10">
    <source>
        <dbReference type="EMBL" id="OGH04776.1"/>
    </source>
</evidence>
<dbReference type="InterPro" id="IPR046342">
    <property type="entry name" value="CBS_dom_sf"/>
</dbReference>
<dbReference type="GO" id="GO:0097367">
    <property type="term" value="F:carbohydrate derivative binding"/>
    <property type="evidence" value="ECO:0007669"/>
    <property type="project" value="InterPro"/>
</dbReference>
<feature type="binding site" evidence="5">
    <location>
        <position position="73"/>
    </location>
    <ligand>
        <name>Zn(2+)</name>
        <dbReference type="ChEBI" id="CHEBI:29105"/>
    </ligand>
</feature>
<dbReference type="InterPro" id="IPR046348">
    <property type="entry name" value="SIS_dom_sf"/>
</dbReference>
<dbReference type="PROSITE" id="PS51371">
    <property type="entry name" value="CBS"/>
    <property type="match status" value="2"/>
</dbReference>
<dbReference type="InterPro" id="IPR035474">
    <property type="entry name" value="SIS_Kpsf"/>
</dbReference>
<dbReference type="Proteomes" id="UP000177583">
    <property type="component" value="Unassembled WGS sequence"/>
</dbReference>
<keyword evidence="2" id="KW-0677">Repeat</keyword>
<keyword evidence="5" id="KW-0862">Zinc</keyword>
<feature type="domain" description="SIS" evidence="9">
    <location>
        <begin position="32"/>
        <end position="175"/>
    </location>
</feature>
<evidence type="ECO:0000256" key="2">
    <source>
        <dbReference type="ARBA" id="ARBA00022737"/>
    </source>
</evidence>
<dbReference type="GO" id="GO:0019146">
    <property type="term" value="F:arabinose-5-phosphate isomerase activity"/>
    <property type="evidence" value="ECO:0007669"/>
    <property type="project" value="UniProtKB-ARBA"/>
</dbReference>
<dbReference type="Gene3D" id="3.10.580.10">
    <property type="entry name" value="CBS-domain"/>
    <property type="match status" value="1"/>
</dbReference>
<dbReference type="InterPro" id="IPR001347">
    <property type="entry name" value="SIS_dom"/>
</dbReference>
<dbReference type="GO" id="GO:0046872">
    <property type="term" value="F:metal ion binding"/>
    <property type="evidence" value="ECO:0007669"/>
    <property type="project" value="UniProtKB-KW"/>
</dbReference>
<keyword evidence="3 7" id="KW-0129">CBS domain</keyword>
<proteinExistence type="inferred from homology"/>
<dbReference type="PROSITE" id="PS51464">
    <property type="entry name" value="SIS"/>
    <property type="match status" value="1"/>
</dbReference>
<dbReference type="EMBL" id="MFNF01000001">
    <property type="protein sequence ID" value="OGH04776.1"/>
    <property type="molecule type" value="Genomic_DNA"/>
</dbReference>
<dbReference type="GO" id="GO:0005975">
    <property type="term" value="P:carbohydrate metabolic process"/>
    <property type="evidence" value="ECO:0007669"/>
    <property type="project" value="InterPro"/>
</dbReference>
<dbReference type="AlphaFoldDB" id="A0A1F6H357"/>
<dbReference type="SUPFAM" id="SSF53697">
    <property type="entry name" value="SIS domain"/>
    <property type="match status" value="1"/>
</dbReference>
<evidence type="ECO:0000313" key="11">
    <source>
        <dbReference type="Proteomes" id="UP000177583"/>
    </source>
</evidence>
<dbReference type="Gene3D" id="3.40.50.10490">
    <property type="entry name" value="Glucose-6-phosphate isomerase like protein, domain 1"/>
    <property type="match status" value="1"/>
</dbReference>
<dbReference type="InterPro" id="IPR050986">
    <property type="entry name" value="GutQ/KpsF_isomerases"/>
</dbReference>
<gene>
    <name evidence="10" type="ORF">A2557_07255</name>
</gene>
<evidence type="ECO:0000256" key="4">
    <source>
        <dbReference type="PIRNR" id="PIRNR004692"/>
    </source>
</evidence>
<dbReference type="Pfam" id="PF01380">
    <property type="entry name" value="SIS"/>
    <property type="match status" value="1"/>
</dbReference>
<dbReference type="PIRSF" id="PIRSF004692">
    <property type="entry name" value="KdsD_KpsF"/>
    <property type="match status" value="1"/>
</dbReference>
<dbReference type="SMART" id="SM00116">
    <property type="entry name" value="CBS"/>
    <property type="match status" value="2"/>
</dbReference>
<evidence type="ECO:0000259" key="8">
    <source>
        <dbReference type="PROSITE" id="PS51371"/>
    </source>
</evidence>
<name>A0A1F6H357_9PROT</name>
<dbReference type="CDD" id="cd05014">
    <property type="entry name" value="SIS_Kpsf"/>
    <property type="match status" value="1"/>
</dbReference>
<evidence type="ECO:0000259" key="9">
    <source>
        <dbReference type="PROSITE" id="PS51464"/>
    </source>
</evidence>
<feature type="domain" description="CBS" evidence="8">
    <location>
        <begin position="201"/>
        <end position="261"/>
    </location>
</feature>
<comment type="similarity">
    <text evidence="1 4">Belongs to the SIS family. GutQ/KpsF subfamily.</text>
</comment>
<evidence type="ECO:0000256" key="1">
    <source>
        <dbReference type="ARBA" id="ARBA00008165"/>
    </source>
</evidence>
<dbReference type="InterPro" id="IPR004800">
    <property type="entry name" value="KdsD/KpsF-type"/>
</dbReference>
<feature type="site" description="Catalytically relevant" evidence="6">
    <location>
        <position position="184"/>
    </location>
</feature>
<evidence type="ECO:0000256" key="3">
    <source>
        <dbReference type="ARBA" id="ARBA00023122"/>
    </source>
</evidence>
<feature type="site" description="Catalytically relevant" evidence="6">
    <location>
        <position position="102"/>
    </location>
</feature>
<accession>A0A1F6H357</accession>
<reference evidence="10 11" key="1">
    <citation type="journal article" date="2016" name="Nat. Commun.">
        <title>Thousands of microbial genomes shed light on interconnected biogeochemical processes in an aquifer system.</title>
        <authorList>
            <person name="Anantharaman K."/>
            <person name="Brown C.T."/>
            <person name="Hug L.A."/>
            <person name="Sharon I."/>
            <person name="Castelle C.J."/>
            <person name="Probst A.J."/>
            <person name="Thomas B.C."/>
            <person name="Singh A."/>
            <person name="Wilkins M.J."/>
            <person name="Karaoz U."/>
            <person name="Brodie E.L."/>
            <person name="Williams K.H."/>
            <person name="Hubbard S.S."/>
            <person name="Banfield J.F."/>
        </authorList>
    </citation>
    <scope>NUCLEOTIDE SEQUENCE [LARGE SCALE GENOMIC DNA]</scope>
</reference>
<dbReference type="GO" id="GO:1901135">
    <property type="term" value="P:carbohydrate derivative metabolic process"/>
    <property type="evidence" value="ECO:0007669"/>
    <property type="project" value="InterPro"/>
</dbReference>
<dbReference type="Pfam" id="PF00571">
    <property type="entry name" value="CBS"/>
    <property type="match status" value="2"/>
</dbReference>
<sequence length="320" mass="34246">MDLLEEIKQVILLEQATLGDLARSVDSSWEQAVELILAAPRKLVLSGMGKSGHIATKIAATLSSTGTPAIFLHPSESLHGDLGVVEPGDLLVFFSKSGESDEMIAMVPSLKRMGCKIIAVTANRDSTIAKNSDLVLFTPIQKEACALNLAPTCSTTAALVLGDALAVALMKRRGFASEDFALYHPAGRLGKRLLYKVEDLMRKGADHPKVLAQASFSQLLKAMGVGGVNAVNVVDPEDRLVGLITGFDLRHAFETYENLKTLKAQDILFANPATTEPGMLAMECFERMRTSAKPLNLLPVVSGGKAVGMITMQDMIRAGL</sequence>
<comment type="caution">
    <text evidence="10">The sequence shown here is derived from an EMBL/GenBank/DDBJ whole genome shotgun (WGS) entry which is preliminary data.</text>
</comment>
<protein>
    <recommendedName>
        <fullName evidence="12">D-arabinose 5-phosphate isomerase</fullName>
    </recommendedName>
</protein>
<evidence type="ECO:0008006" key="12">
    <source>
        <dbReference type="Google" id="ProtNLM"/>
    </source>
</evidence>
<evidence type="ECO:0000256" key="5">
    <source>
        <dbReference type="PIRSR" id="PIRSR004692-2"/>
    </source>
</evidence>
<feature type="site" description="Catalytically relevant" evidence="6">
    <location>
        <position position="143"/>
    </location>
</feature>
<dbReference type="InterPro" id="IPR000644">
    <property type="entry name" value="CBS_dom"/>
</dbReference>
<organism evidence="10 11">
    <name type="scientific">Candidatus Lambdaproteobacteria bacterium RIFOXYD2_FULL_56_26</name>
    <dbReference type="NCBI Taxonomy" id="1817773"/>
    <lineage>
        <taxon>Bacteria</taxon>
        <taxon>Pseudomonadati</taxon>
        <taxon>Pseudomonadota</taxon>
        <taxon>Candidatus Lambdaproteobacteria</taxon>
    </lineage>
</organism>
<feature type="site" description="Catalytically relevant" evidence="6">
    <location>
        <position position="50"/>
    </location>
</feature>